<reference evidence="1 2" key="1">
    <citation type="submission" date="2020-02" db="EMBL/GenBank/DDBJ databases">
        <title>Genome sequencing for Kineobactrum sp. M2.</title>
        <authorList>
            <person name="Park S.-J."/>
        </authorList>
    </citation>
    <scope>NUCLEOTIDE SEQUENCE [LARGE SCALE GENOMIC DNA]</scope>
    <source>
        <strain evidence="1 2">M2</strain>
    </source>
</reference>
<organism evidence="1 2">
    <name type="scientific">Kineobactrum salinum</name>
    <dbReference type="NCBI Taxonomy" id="2708301"/>
    <lineage>
        <taxon>Bacteria</taxon>
        <taxon>Pseudomonadati</taxon>
        <taxon>Pseudomonadota</taxon>
        <taxon>Gammaproteobacteria</taxon>
        <taxon>Cellvibrionales</taxon>
        <taxon>Halieaceae</taxon>
        <taxon>Kineobactrum</taxon>
    </lineage>
</organism>
<accession>A0A6C0U219</accession>
<dbReference type="RefSeq" id="WP_163495405.1">
    <property type="nucleotide sequence ID" value="NZ_CP048711.1"/>
</dbReference>
<keyword evidence="2" id="KW-1185">Reference proteome</keyword>
<sequence length="46" mass="5307">MNEAISRRILTADKNQSDQLSQQNQDTVAWTECHGVDVLRIIFFDV</sequence>
<dbReference type="KEGG" id="kim:G3T16_11605"/>
<proteinExistence type="predicted"/>
<dbReference type="Proteomes" id="UP000477680">
    <property type="component" value="Chromosome"/>
</dbReference>
<evidence type="ECO:0000313" key="1">
    <source>
        <dbReference type="EMBL" id="QIB65968.1"/>
    </source>
</evidence>
<gene>
    <name evidence="1" type="ORF">G3T16_11605</name>
</gene>
<evidence type="ECO:0000313" key="2">
    <source>
        <dbReference type="Proteomes" id="UP000477680"/>
    </source>
</evidence>
<dbReference type="AlphaFoldDB" id="A0A6C0U219"/>
<name>A0A6C0U219_9GAMM</name>
<dbReference type="EMBL" id="CP048711">
    <property type="protein sequence ID" value="QIB65968.1"/>
    <property type="molecule type" value="Genomic_DNA"/>
</dbReference>
<protein>
    <submittedName>
        <fullName evidence="1">Uncharacterized protein</fullName>
    </submittedName>
</protein>